<evidence type="ECO:0000313" key="7">
    <source>
        <dbReference type="EMBL" id="PTL59665.1"/>
    </source>
</evidence>
<organism evidence="7 8">
    <name type="scientific">Paraconexibacter algicola</name>
    <dbReference type="NCBI Taxonomy" id="2133960"/>
    <lineage>
        <taxon>Bacteria</taxon>
        <taxon>Bacillati</taxon>
        <taxon>Actinomycetota</taxon>
        <taxon>Thermoleophilia</taxon>
        <taxon>Solirubrobacterales</taxon>
        <taxon>Paraconexibacteraceae</taxon>
        <taxon>Paraconexibacter</taxon>
    </lineage>
</organism>
<dbReference type="PROSITE" id="PS50977">
    <property type="entry name" value="HTH_TETR_2"/>
    <property type="match status" value="1"/>
</dbReference>
<dbReference type="Proteomes" id="UP000240739">
    <property type="component" value="Unassembled WGS sequence"/>
</dbReference>
<dbReference type="InterPro" id="IPR001647">
    <property type="entry name" value="HTH_TetR"/>
</dbReference>
<dbReference type="GO" id="GO:0003700">
    <property type="term" value="F:DNA-binding transcription factor activity"/>
    <property type="evidence" value="ECO:0007669"/>
    <property type="project" value="TreeGrafter"/>
</dbReference>
<evidence type="ECO:0000256" key="1">
    <source>
        <dbReference type="ARBA" id="ARBA00023015"/>
    </source>
</evidence>
<evidence type="ECO:0000256" key="3">
    <source>
        <dbReference type="ARBA" id="ARBA00023163"/>
    </source>
</evidence>
<dbReference type="Pfam" id="PF00440">
    <property type="entry name" value="TetR_N"/>
    <property type="match status" value="1"/>
</dbReference>
<proteinExistence type="predicted"/>
<dbReference type="SUPFAM" id="SSF46689">
    <property type="entry name" value="Homeodomain-like"/>
    <property type="match status" value="1"/>
</dbReference>
<evidence type="ECO:0000313" key="8">
    <source>
        <dbReference type="Proteomes" id="UP000240739"/>
    </source>
</evidence>
<gene>
    <name evidence="7" type="ORF">C7Y72_08385</name>
</gene>
<feature type="region of interest" description="Disordered" evidence="5">
    <location>
        <begin position="1"/>
        <end position="39"/>
    </location>
</feature>
<evidence type="ECO:0000256" key="5">
    <source>
        <dbReference type="SAM" id="MobiDB-lite"/>
    </source>
</evidence>
<reference evidence="7 8" key="1">
    <citation type="submission" date="2018-03" db="EMBL/GenBank/DDBJ databases">
        <title>Aquarubrobacter algicola gen. nov., sp. nov., a novel actinobacterium isolated from shallow eutrophic lake during the end of cyanobacterial harmful algal blooms.</title>
        <authorList>
            <person name="Chun S.J."/>
        </authorList>
    </citation>
    <scope>NUCLEOTIDE SEQUENCE [LARGE SCALE GENOMIC DNA]</scope>
    <source>
        <strain evidence="7 8">Seoho-28</strain>
    </source>
</reference>
<dbReference type="Gene3D" id="1.10.357.10">
    <property type="entry name" value="Tetracycline Repressor, domain 2"/>
    <property type="match status" value="1"/>
</dbReference>
<comment type="caution">
    <text evidence="7">The sequence shown here is derived from an EMBL/GenBank/DDBJ whole genome shotgun (WGS) entry which is preliminary data.</text>
</comment>
<feature type="compositionally biased region" description="Basic residues" evidence="5">
    <location>
        <begin position="1"/>
        <end position="14"/>
    </location>
</feature>
<evidence type="ECO:0000256" key="4">
    <source>
        <dbReference type="PROSITE-ProRule" id="PRU00335"/>
    </source>
</evidence>
<feature type="DNA-binding region" description="H-T-H motif" evidence="4">
    <location>
        <begin position="67"/>
        <end position="86"/>
    </location>
</feature>
<dbReference type="EMBL" id="PYYB01000001">
    <property type="protein sequence ID" value="PTL59665.1"/>
    <property type="molecule type" value="Genomic_DNA"/>
</dbReference>
<dbReference type="PANTHER" id="PTHR30055">
    <property type="entry name" value="HTH-TYPE TRANSCRIPTIONAL REGULATOR RUTR"/>
    <property type="match status" value="1"/>
</dbReference>
<dbReference type="GO" id="GO:0000976">
    <property type="term" value="F:transcription cis-regulatory region binding"/>
    <property type="evidence" value="ECO:0007669"/>
    <property type="project" value="TreeGrafter"/>
</dbReference>
<keyword evidence="2 4" id="KW-0238">DNA-binding</keyword>
<name>A0A2T4UKC5_9ACTN</name>
<accession>A0A2T4UKC5</accession>
<dbReference type="PANTHER" id="PTHR30055:SF234">
    <property type="entry name" value="HTH-TYPE TRANSCRIPTIONAL REGULATOR BETI"/>
    <property type="match status" value="1"/>
</dbReference>
<evidence type="ECO:0000259" key="6">
    <source>
        <dbReference type="PROSITE" id="PS50977"/>
    </source>
</evidence>
<dbReference type="AlphaFoldDB" id="A0A2T4UKC5"/>
<dbReference type="InterPro" id="IPR009057">
    <property type="entry name" value="Homeodomain-like_sf"/>
</dbReference>
<keyword evidence="3" id="KW-0804">Transcription</keyword>
<keyword evidence="1" id="KW-0805">Transcription regulation</keyword>
<keyword evidence="8" id="KW-1185">Reference proteome</keyword>
<feature type="domain" description="HTH tetR-type" evidence="6">
    <location>
        <begin position="44"/>
        <end position="104"/>
    </location>
</feature>
<evidence type="ECO:0000256" key="2">
    <source>
        <dbReference type="ARBA" id="ARBA00023125"/>
    </source>
</evidence>
<dbReference type="InterPro" id="IPR050109">
    <property type="entry name" value="HTH-type_TetR-like_transc_reg"/>
</dbReference>
<protein>
    <recommendedName>
        <fullName evidence="6">HTH tetR-type domain-containing protein</fullName>
    </recommendedName>
</protein>
<sequence>MGRRARQPHLRRHQRDHEGARRSQPRAVTEVARPGRAARRLPRAERRAQLLSAARAVLARTGVDGFSLEEVAREAGVAASLPRHYFSSSERLLVVAVLDAVQQATAPLVAAEGDVQERLREWIDVLAADPWIHGIWMHSAGVHPEIDDAVRRRRRELVERAAGRPWSALSRADQLRGLGWIGACDAITAEWVADGAHDGTRLVAALTDVSRRMGLGVG</sequence>